<evidence type="ECO:0000259" key="1">
    <source>
        <dbReference type="Pfam" id="PF01909"/>
    </source>
</evidence>
<feature type="domain" description="Polymerase nucleotidyl transferase" evidence="1">
    <location>
        <begin position="7"/>
        <end position="76"/>
    </location>
</feature>
<reference evidence="2" key="2">
    <citation type="submission" date="2021-04" db="EMBL/GenBank/DDBJ databases">
        <authorList>
            <person name="Gilroy R."/>
        </authorList>
    </citation>
    <scope>NUCLEOTIDE SEQUENCE</scope>
    <source>
        <strain evidence="2">G3-2149</strain>
    </source>
</reference>
<gene>
    <name evidence="2" type="ORF">H9789_06335</name>
</gene>
<dbReference type="PANTHER" id="PTHR33933:SF1">
    <property type="entry name" value="PROTEIN ADENYLYLTRANSFERASE MNTA-RELATED"/>
    <property type="match status" value="1"/>
</dbReference>
<dbReference type="InterPro" id="IPR052548">
    <property type="entry name" value="Type_VII_TA_antitoxin"/>
</dbReference>
<dbReference type="Gene3D" id="3.30.460.10">
    <property type="entry name" value="Beta Polymerase, domain 2"/>
    <property type="match status" value="1"/>
</dbReference>
<protein>
    <submittedName>
        <fullName evidence="2">Nucleotidyltransferase domain-containing protein</fullName>
    </submittedName>
</protein>
<dbReference type="EMBL" id="JAHLFU010000136">
    <property type="protein sequence ID" value="MBU3853423.1"/>
    <property type="molecule type" value="Genomic_DNA"/>
</dbReference>
<sequence>MRHPDIIKRISEVMHRIAPTAKTVLYGSEARGEAGPDSDIDLLILLEDSEQPFEKRKLEIARQLYEVELDCGVIISPHIVLRCLWEKVTTPFSINIQKEGIAL</sequence>
<dbReference type="GO" id="GO:0016779">
    <property type="term" value="F:nucleotidyltransferase activity"/>
    <property type="evidence" value="ECO:0007669"/>
    <property type="project" value="InterPro"/>
</dbReference>
<dbReference type="CDD" id="cd05403">
    <property type="entry name" value="NT_KNTase_like"/>
    <property type="match status" value="1"/>
</dbReference>
<proteinExistence type="predicted"/>
<comment type="caution">
    <text evidence="2">The sequence shown here is derived from an EMBL/GenBank/DDBJ whole genome shotgun (WGS) entry which is preliminary data.</text>
</comment>
<evidence type="ECO:0000313" key="3">
    <source>
        <dbReference type="Proteomes" id="UP000823865"/>
    </source>
</evidence>
<name>A0A9E2L7Z3_9BACT</name>
<dbReference type="SUPFAM" id="SSF81301">
    <property type="entry name" value="Nucleotidyltransferase"/>
    <property type="match status" value="1"/>
</dbReference>
<dbReference type="AlphaFoldDB" id="A0A9E2L7Z3"/>
<accession>A0A9E2L7Z3</accession>
<dbReference type="Proteomes" id="UP000823865">
    <property type="component" value="Unassembled WGS sequence"/>
</dbReference>
<dbReference type="PANTHER" id="PTHR33933">
    <property type="entry name" value="NUCLEOTIDYLTRANSFERASE"/>
    <property type="match status" value="1"/>
</dbReference>
<dbReference type="InterPro" id="IPR043519">
    <property type="entry name" value="NT_sf"/>
</dbReference>
<dbReference type="InterPro" id="IPR002934">
    <property type="entry name" value="Polymerase_NTP_transf_dom"/>
</dbReference>
<dbReference type="Pfam" id="PF01909">
    <property type="entry name" value="NTP_transf_2"/>
    <property type="match status" value="1"/>
</dbReference>
<reference evidence="2" key="1">
    <citation type="journal article" date="2021" name="PeerJ">
        <title>Extensive microbial diversity within the chicken gut microbiome revealed by metagenomics and culture.</title>
        <authorList>
            <person name="Gilroy R."/>
            <person name="Ravi A."/>
            <person name="Getino M."/>
            <person name="Pursley I."/>
            <person name="Horton D.L."/>
            <person name="Alikhan N.F."/>
            <person name="Baker D."/>
            <person name="Gharbi K."/>
            <person name="Hall N."/>
            <person name="Watson M."/>
            <person name="Adriaenssens E.M."/>
            <person name="Foster-Nyarko E."/>
            <person name="Jarju S."/>
            <person name="Secka A."/>
            <person name="Antonio M."/>
            <person name="Oren A."/>
            <person name="Chaudhuri R.R."/>
            <person name="La Ragione R."/>
            <person name="Hildebrand F."/>
            <person name="Pallen M.J."/>
        </authorList>
    </citation>
    <scope>NUCLEOTIDE SEQUENCE</scope>
    <source>
        <strain evidence="2">G3-2149</strain>
    </source>
</reference>
<organism evidence="2 3">
    <name type="scientific">Candidatus Paraprevotella stercoravium</name>
    <dbReference type="NCBI Taxonomy" id="2838725"/>
    <lineage>
        <taxon>Bacteria</taxon>
        <taxon>Pseudomonadati</taxon>
        <taxon>Bacteroidota</taxon>
        <taxon>Bacteroidia</taxon>
        <taxon>Bacteroidales</taxon>
        <taxon>Prevotellaceae</taxon>
        <taxon>Paraprevotella</taxon>
    </lineage>
</organism>
<evidence type="ECO:0000313" key="2">
    <source>
        <dbReference type="EMBL" id="MBU3853423.1"/>
    </source>
</evidence>